<evidence type="ECO:0000313" key="2">
    <source>
        <dbReference type="Proteomes" id="UP000260644"/>
    </source>
</evidence>
<dbReference type="Proteomes" id="UP000260644">
    <property type="component" value="Unassembled WGS sequence"/>
</dbReference>
<evidence type="ECO:0000313" key="1">
    <source>
        <dbReference type="EMBL" id="RFS19279.1"/>
    </source>
</evidence>
<dbReference type="AlphaFoldDB" id="A0A3E1Y3K8"/>
<accession>A0A3E1Y3K8</accession>
<dbReference type="SUPFAM" id="SSF49464">
    <property type="entry name" value="Carboxypeptidase regulatory domain-like"/>
    <property type="match status" value="1"/>
</dbReference>
<dbReference type="EMBL" id="QPMM01000014">
    <property type="protein sequence ID" value="RFS19279.1"/>
    <property type="molecule type" value="Genomic_DNA"/>
</dbReference>
<dbReference type="Pfam" id="PF13715">
    <property type="entry name" value="CarbopepD_reg_2"/>
    <property type="match status" value="1"/>
</dbReference>
<name>A0A3E1Y3K8_9BACT</name>
<keyword evidence="2" id="KW-1185">Reference proteome</keyword>
<comment type="caution">
    <text evidence="1">The sequence shown here is derived from an EMBL/GenBank/DDBJ whole genome shotgun (WGS) entry which is preliminary data.</text>
</comment>
<evidence type="ECO:0008006" key="3">
    <source>
        <dbReference type="Google" id="ProtNLM"/>
    </source>
</evidence>
<dbReference type="InterPro" id="IPR008969">
    <property type="entry name" value="CarboxyPept-like_regulatory"/>
</dbReference>
<gene>
    <name evidence="1" type="ORF">DVR12_23890</name>
</gene>
<sequence>MLTGYINSEDSIPLNNITILNRTNGNSSVSNDQGFFSINAQRGDTLLFKALGYTPVLYIVKKDKTDLLFKLKREPIELQAINIIQYNYHKDSLRFREEYAKEFAFRRPRWNEVVPMIGLGFAVNINQLYKAVSFKKNKKKENFQRLLIAKEKENTVLRVFTPGLVSQITGLQGDSLSTFMTKYQPTYEFIKDASTYDIWSYIKQHYQQFITPM</sequence>
<dbReference type="OrthoDB" id="714262at2"/>
<dbReference type="RefSeq" id="WP_116978332.1">
    <property type="nucleotide sequence ID" value="NZ_QPMM01000014.1"/>
</dbReference>
<organism evidence="1 2">
    <name type="scientific">Chitinophaga silvatica</name>
    <dbReference type="NCBI Taxonomy" id="2282649"/>
    <lineage>
        <taxon>Bacteria</taxon>
        <taxon>Pseudomonadati</taxon>
        <taxon>Bacteroidota</taxon>
        <taxon>Chitinophagia</taxon>
        <taxon>Chitinophagales</taxon>
        <taxon>Chitinophagaceae</taxon>
        <taxon>Chitinophaga</taxon>
    </lineage>
</organism>
<protein>
    <recommendedName>
        <fullName evidence="3">Carboxypeptidase-like regulatory domain-containing protein</fullName>
    </recommendedName>
</protein>
<reference evidence="1 2" key="1">
    <citation type="submission" date="2018-07" db="EMBL/GenBank/DDBJ databases">
        <title>Chitinophaga K2CV101002-2 sp. nov., isolated from a monsoon evergreen broad-leaved forest soil.</title>
        <authorList>
            <person name="Lv Y."/>
        </authorList>
    </citation>
    <scope>NUCLEOTIDE SEQUENCE [LARGE SCALE GENOMIC DNA]</scope>
    <source>
        <strain evidence="1 2">GDMCC 1.1288</strain>
    </source>
</reference>
<proteinExistence type="predicted"/>